<feature type="region of interest" description="Disordered" evidence="1">
    <location>
        <begin position="140"/>
        <end position="164"/>
    </location>
</feature>
<organism evidence="3 4">
    <name type="scientific">Perkinsus olseni</name>
    <name type="common">Perkinsus atlanticus</name>
    <dbReference type="NCBI Taxonomy" id="32597"/>
    <lineage>
        <taxon>Eukaryota</taxon>
        <taxon>Sar</taxon>
        <taxon>Alveolata</taxon>
        <taxon>Perkinsozoa</taxon>
        <taxon>Perkinsea</taxon>
        <taxon>Perkinsida</taxon>
        <taxon>Perkinsidae</taxon>
        <taxon>Perkinsus</taxon>
    </lineage>
</organism>
<comment type="caution">
    <text evidence="3">The sequence shown here is derived from an EMBL/GenBank/DDBJ whole genome shotgun (WGS) entry which is preliminary data.</text>
</comment>
<dbReference type="PANTHER" id="PTHR12271">
    <property type="entry name" value="POLY A POLYMERASE CID PAP -RELATED"/>
    <property type="match status" value="1"/>
</dbReference>
<proteinExistence type="predicted"/>
<dbReference type="SUPFAM" id="SSF81301">
    <property type="entry name" value="Nucleotidyltransferase"/>
    <property type="match status" value="1"/>
</dbReference>
<feature type="region of interest" description="Disordered" evidence="1">
    <location>
        <begin position="421"/>
        <end position="503"/>
    </location>
</feature>
<dbReference type="PANTHER" id="PTHR12271:SF40">
    <property type="entry name" value="POLY(A) RNA POLYMERASE GLD2"/>
    <property type="match status" value="1"/>
</dbReference>
<feature type="compositionally biased region" description="Low complexity" evidence="1">
    <location>
        <begin position="143"/>
        <end position="157"/>
    </location>
</feature>
<dbReference type="InterPro" id="IPR043519">
    <property type="entry name" value="NT_sf"/>
</dbReference>
<dbReference type="EMBL" id="JABANN010000234">
    <property type="protein sequence ID" value="KAF4665381.1"/>
    <property type="molecule type" value="Genomic_DNA"/>
</dbReference>
<feature type="domain" description="Poly(A) RNA polymerase mitochondrial-like central palm" evidence="2">
    <location>
        <begin position="8"/>
        <end position="140"/>
    </location>
</feature>
<dbReference type="GO" id="GO:0031123">
    <property type="term" value="P:RNA 3'-end processing"/>
    <property type="evidence" value="ECO:0007669"/>
    <property type="project" value="TreeGrafter"/>
</dbReference>
<accession>A0A7J6M2S5</accession>
<reference evidence="3 4" key="1">
    <citation type="submission" date="2020-04" db="EMBL/GenBank/DDBJ databases">
        <title>Perkinsus olseni comparative genomics.</title>
        <authorList>
            <person name="Bogema D.R."/>
        </authorList>
    </citation>
    <scope>NUCLEOTIDE SEQUENCE [LARGE SCALE GENOMIC DNA]</scope>
    <source>
        <strain evidence="3">ATCC PRA-31</strain>
    </source>
</reference>
<evidence type="ECO:0000313" key="3">
    <source>
        <dbReference type="EMBL" id="KAF4665381.1"/>
    </source>
</evidence>
<feature type="compositionally biased region" description="Low complexity" evidence="1">
    <location>
        <begin position="395"/>
        <end position="413"/>
    </location>
</feature>
<dbReference type="SUPFAM" id="SSF81631">
    <property type="entry name" value="PAP/OAS1 substrate-binding domain"/>
    <property type="match status" value="1"/>
</dbReference>
<dbReference type="Proteomes" id="UP000572268">
    <property type="component" value="Unassembled WGS sequence"/>
</dbReference>
<feature type="region of interest" description="Disordered" evidence="1">
    <location>
        <begin position="395"/>
        <end position="414"/>
    </location>
</feature>
<feature type="compositionally biased region" description="Basic residues" evidence="1">
    <location>
        <begin position="453"/>
        <end position="462"/>
    </location>
</feature>
<protein>
    <recommendedName>
        <fullName evidence="2">Poly(A) RNA polymerase mitochondrial-like central palm domain-containing protein</fullName>
    </recommendedName>
</protein>
<gene>
    <name evidence="3" type="ORF">FOL46_003715</name>
</gene>
<sequence length="503" mass="56054">MPAAAMPLSEYLDRIEAACRPPREWTMACETVMETVGHVLDDHYGTSGPKIKAQGSYVQSLMIRGSDLDLVLYRKGRSVNSCSKNCVKRYLTTTTDAVVRSLNHLNGDVKARVKQRILHARVPIVKLVFEVRSEMIDLEADEPSSPSSAASTTSSSSENSDGVSIKTVKPQTVEVDMSYGDEQRGECDAVIQTLISSGGEVCHKFVTLVKLWGRISGAADSFNNCLSTFALILLAIYHFKSVDIIEKRKRKGENRPIDVAFLLSSFFHWVAFNFHCEDVEIDVEEHKMHSRLPSTYCPMFIRVPRDSFANAARCLSNSQWRNRVLPAFRSAAHSCRGSRWTELFGDKKTRLIPSSVEELVESSEDSSDVESLEEIEVVREKRRKIAKWRQDCTTLSLSSSDSSSGSEEVVLSDGVEEDVVEVGVSRAGDEMTNGGRNRRGKKRPIEAVGKGTGNRRNRKKFKTAVAAKAGDGGMDGSWGKRMSGKKRARQGQRQKRKQNQRSF</sequence>
<dbReference type="Gene3D" id="1.10.1410.10">
    <property type="match status" value="1"/>
</dbReference>
<feature type="compositionally biased region" description="Basic residues" evidence="1">
    <location>
        <begin position="482"/>
        <end position="503"/>
    </location>
</feature>
<name>A0A7J6M2S5_PEROL</name>
<dbReference type="AlphaFoldDB" id="A0A7J6M2S5"/>
<evidence type="ECO:0000313" key="4">
    <source>
        <dbReference type="Proteomes" id="UP000572268"/>
    </source>
</evidence>
<dbReference type="InterPro" id="IPR054708">
    <property type="entry name" value="MTPAP-like_central"/>
</dbReference>
<evidence type="ECO:0000256" key="1">
    <source>
        <dbReference type="SAM" id="MobiDB-lite"/>
    </source>
</evidence>
<evidence type="ECO:0000259" key="2">
    <source>
        <dbReference type="Pfam" id="PF22600"/>
    </source>
</evidence>
<dbReference type="GO" id="GO:0016779">
    <property type="term" value="F:nucleotidyltransferase activity"/>
    <property type="evidence" value="ECO:0007669"/>
    <property type="project" value="TreeGrafter"/>
</dbReference>
<dbReference type="Gene3D" id="3.30.460.10">
    <property type="entry name" value="Beta Polymerase, domain 2"/>
    <property type="match status" value="1"/>
</dbReference>
<dbReference type="Pfam" id="PF22600">
    <property type="entry name" value="MTPAP-like_central"/>
    <property type="match status" value="1"/>
</dbReference>